<keyword evidence="5 11" id="KW-0067">ATP-binding</keyword>
<feature type="transmembrane region" description="Helical" evidence="8">
    <location>
        <begin position="153"/>
        <end position="171"/>
    </location>
</feature>
<evidence type="ECO:0000256" key="2">
    <source>
        <dbReference type="ARBA" id="ARBA00022448"/>
    </source>
</evidence>
<dbReference type="GO" id="GO:0005886">
    <property type="term" value="C:plasma membrane"/>
    <property type="evidence" value="ECO:0007669"/>
    <property type="project" value="UniProtKB-SubCell"/>
</dbReference>
<dbReference type="PROSITE" id="PS00211">
    <property type="entry name" value="ABC_TRANSPORTER_1"/>
    <property type="match status" value="1"/>
</dbReference>
<dbReference type="PANTHER" id="PTHR43394">
    <property type="entry name" value="ATP-DEPENDENT PERMEASE MDL1, MITOCHONDRIAL"/>
    <property type="match status" value="1"/>
</dbReference>
<dbReference type="PANTHER" id="PTHR43394:SF1">
    <property type="entry name" value="ATP-BINDING CASSETTE SUB-FAMILY B MEMBER 10, MITOCHONDRIAL"/>
    <property type="match status" value="1"/>
</dbReference>
<evidence type="ECO:0000313" key="12">
    <source>
        <dbReference type="Proteomes" id="UP000824044"/>
    </source>
</evidence>
<name>A0A9D2DWV7_9FIRM</name>
<dbReference type="AlphaFoldDB" id="A0A9D2DWV7"/>
<keyword evidence="3 8" id="KW-0812">Transmembrane</keyword>
<keyword evidence="6 8" id="KW-1133">Transmembrane helix</keyword>
<dbReference type="InterPro" id="IPR017871">
    <property type="entry name" value="ABC_transporter-like_CS"/>
</dbReference>
<evidence type="ECO:0000313" key="11">
    <source>
        <dbReference type="EMBL" id="HIZ24831.1"/>
    </source>
</evidence>
<dbReference type="InterPro" id="IPR039421">
    <property type="entry name" value="Type_1_exporter"/>
</dbReference>
<evidence type="ECO:0000256" key="4">
    <source>
        <dbReference type="ARBA" id="ARBA00022741"/>
    </source>
</evidence>
<dbReference type="Gene3D" id="3.40.50.300">
    <property type="entry name" value="P-loop containing nucleotide triphosphate hydrolases"/>
    <property type="match status" value="1"/>
</dbReference>
<dbReference type="Proteomes" id="UP000824044">
    <property type="component" value="Unassembled WGS sequence"/>
</dbReference>
<dbReference type="SMART" id="SM00382">
    <property type="entry name" value="AAA"/>
    <property type="match status" value="1"/>
</dbReference>
<feature type="transmembrane region" description="Helical" evidence="8">
    <location>
        <begin position="73"/>
        <end position="95"/>
    </location>
</feature>
<dbReference type="SUPFAM" id="SSF52540">
    <property type="entry name" value="P-loop containing nucleoside triphosphate hydrolases"/>
    <property type="match status" value="1"/>
</dbReference>
<dbReference type="InterPro" id="IPR027417">
    <property type="entry name" value="P-loop_NTPase"/>
</dbReference>
<evidence type="ECO:0000256" key="8">
    <source>
        <dbReference type="SAM" id="Phobius"/>
    </source>
</evidence>
<evidence type="ECO:0000256" key="6">
    <source>
        <dbReference type="ARBA" id="ARBA00022989"/>
    </source>
</evidence>
<dbReference type="InterPro" id="IPR003593">
    <property type="entry name" value="AAA+_ATPase"/>
</dbReference>
<evidence type="ECO:0000256" key="3">
    <source>
        <dbReference type="ARBA" id="ARBA00022692"/>
    </source>
</evidence>
<dbReference type="InterPro" id="IPR011527">
    <property type="entry name" value="ABC1_TM_dom"/>
</dbReference>
<evidence type="ECO:0000256" key="1">
    <source>
        <dbReference type="ARBA" id="ARBA00004651"/>
    </source>
</evidence>
<evidence type="ECO:0000259" key="9">
    <source>
        <dbReference type="PROSITE" id="PS50893"/>
    </source>
</evidence>
<evidence type="ECO:0000256" key="5">
    <source>
        <dbReference type="ARBA" id="ARBA00022840"/>
    </source>
</evidence>
<keyword evidence="4" id="KW-0547">Nucleotide-binding</keyword>
<proteinExistence type="predicted"/>
<reference evidence="11" key="2">
    <citation type="submission" date="2021-04" db="EMBL/GenBank/DDBJ databases">
        <authorList>
            <person name="Gilroy R."/>
        </authorList>
    </citation>
    <scope>NUCLEOTIDE SEQUENCE</scope>
    <source>
        <strain evidence="11">CHK33-5263</strain>
    </source>
</reference>
<dbReference type="GO" id="GO:0015421">
    <property type="term" value="F:ABC-type oligopeptide transporter activity"/>
    <property type="evidence" value="ECO:0007669"/>
    <property type="project" value="TreeGrafter"/>
</dbReference>
<dbReference type="InterPro" id="IPR003439">
    <property type="entry name" value="ABC_transporter-like_ATP-bd"/>
</dbReference>
<gene>
    <name evidence="11" type="ORF">H9812_05105</name>
</gene>
<accession>A0A9D2DWV7</accession>
<feature type="domain" description="ABC transmembrane type-1" evidence="10">
    <location>
        <begin position="37"/>
        <end position="322"/>
    </location>
</feature>
<feature type="transmembrane region" description="Helical" evidence="8">
    <location>
        <begin position="275"/>
        <end position="302"/>
    </location>
</feature>
<reference evidence="11" key="1">
    <citation type="journal article" date="2021" name="PeerJ">
        <title>Extensive microbial diversity within the chicken gut microbiome revealed by metagenomics and culture.</title>
        <authorList>
            <person name="Gilroy R."/>
            <person name="Ravi A."/>
            <person name="Getino M."/>
            <person name="Pursley I."/>
            <person name="Horton D.L."/>
            <person name="Alikhan N.F."/>
            <person name="Baker D."/>
            <person name="Gharbi K."/>
            <person name="Hall N."/>
            <person name="Watson M."/>
            <person name="Adriaenssens E.M."/>
            <person name="Foster-Nyarko E."/>
            <person name="Jarju S."/>
            <person name="Secka A."/>
            <person name="Antonio M."/>
            <person name="Oren A."/>
            <person name="Chaudhuri R.R."/>
            <person name="La Ragione R."/>
            <person name="Hildebrand F."/>
            <person name="Pallen M.J."/>
        </authorList>
    </citation>
    <scope>NUCLEOTIDE SEQUENCE</scope>
    <source>
        <strain evidence="11">CHK33-5263</strain>
    </source>
</reference>
<comment type="subcellular location">
    <subcellularLocation>
        <location evidence="1">Cell membrane</location>
        <topology evidence="1">Multi-pass membrane protein</topology>
    </subcellularLocation>
</comment>
<dbReference type="PROSITE" id="PS50929">
    <property type="entry name" value="ABC_TM1F"/>
    <property type="match status" value="1"/>
</dbReference>
<dbReference type="Pfam" id="PF00664">
    <property type="entry name" value="ABC_membrane"/>
    <property type="match status" value="1"/>
</dbReference>
<feature type="transmembrane region" description="Helical" evidence="8">
    <location>
        <begin position="177"/>
        <end position="196"/>
    </location>
</feature>
<dbReference type="Pfam" id="PF00005">
    <property type="entry name" value="ABC_tran"/>
    <property type="match status" value="1"/>
</dbReference>
<dbReference type="FunFam" id="3.40.50.300:FF:000287">
    <property type="entry name" value="Multidrug ABC transporter ATP-binding protein"/>
    <property type="match status" value="1"/>
</dbReference>
<dbReference type="EMBL" id="DXBS01000099">
    <property type="protein sequence ID" value="HIZ24831.1"/>
    <property type="molecule type" value="Genomic_DNA"/>
</dbReference>
<protein>
    <submittedName>
        <fullName evidence="11">ABC transporter ATP-binding protein/permease</fullName>
    </submittedName>
</protein>
<dbReference type="GO" id="GO:0016887">
    <property type="term" value="F:ATP hydrolysis activity"/>
    <property type="evidence" value="ECO:0007669"/>
    <property type="project" value="InterPro"/>
</dbReference>
<dbReference type="SUPFAM" id="SSF90123">
    <property type="entry name" value="ABC transporter transmembrane region"/>
    <property type="match status" value="1"/>
</dbReference>
<dbReference type="GO" id="GO:0005524">
    <property type="term" value="F:ATP binding"/>
    <property type="evidence" value="ECO:0007669"/>
    <property type="project" value="UniProtKB-KW"/>
</dbReference>
<dbReference type="PROSITE" id="PS50893">
    <property type="entry name" value="ABC_TRANSPORTER_2"/>
    <property type="match status" value="1"/>
</dbReference>
<organism evidence="11 12">
    <name type="scientific">Candidatus Gallimonas intestinigallinarum</name>
    <dbReference type="NCBI Taxonomy" id="2838604"/>
    <lineage>
        <taxon>Bacteria</taxon>
        <taxon>Bacillati</taxon>
        <taxon>Bacillota</taxon>
        <taxon>Clostridia</taxon>
        <taxon>Candidatus Gallimonas</taxon>
    </lineage>
</organism>
<feature type="transmembrane region" description="Helical" evidence="8">
    <location>
        <begin position="35"/>
        <end position="61"/>
    </location>
</feature>
<keyword evidence="2" id="KW-0813">Transport</keyword>
<feature type="domain" description="ABC transporter" evidence="9">
    <location>
        <begin position="356"/>
        <end position="590"/>
    </location>
</feature>
<sequence>MKRNTYYMDEVVTSEKVDVKYFRRLLSHLVPYKKLFLISLLLLALSSVAAVFPPFIIRAIVNEVLPYGDERMTLLIVYIVALGVLGILTAVLPYFHKRIMGTLGHRIIAEVRREIFLKLQQLPFDYYDNRPAGKISIRVTDYINELADFFTDYLLNLIVDVLKIVVATIFMLCISPLFTAIVYAAAIPLTVCVYFIKRAVRRLWRHHRAKNSNRNAFIVESIMGEKVIKNNNRSDYNREVYRGLQEDSAATWMKIVRRNELNAPVSELFWNAGVLAIYAVAFSLIMGGTTALAGTVIAFSLYTSIFSEPLLQFTAVLQQLSQVSANLERVYETIDTPVTIHDAEDAVALKNVQGKVDFNDVTFGYEPGVNVLEHFDLHVNPGEKIALVGPTGAGKTTVISLLTRFYDVNEGSVQVDGVDVRKATLHSLRKEIGVLMQEPFVFKGTVLENIRYGTPEATDEECIAAAEAIYCDRVAARLPDGYNTMLGERGEGLSAGEKQLLSFARVVLKNPRIVILDEATSAIDSETELLIQAALDRILQGKTSFIVAHRLSTIRKADRILFIADKGIAEQGSHEQLMALKGKYYALNQRR</sequence>
<evidence type="ECO:0000259" key="10">
    <source>
        <dbReference type="PROSITE" id="PS50929"/>
    </source>
</evidence>
<dbReference type="Gene3D" id="1.20.1560.10">
    <property type="entry name" value="ABC transporter type 1, transmembrane domain"/>
    <property type="match status" value="1"/>
</dbReference>
<dbReference type="InterPro" id="IPR036640">
    <property type="entry name" value="ABC1_TM_sf"/>
</dbReference>
<comment type="caution">
    <text evidence="11">The sequence shown here is derived from an EMBL/GenBank/DDBJ whole genome shotgun (WGS) entry which is preliminary data.</text>
</comment>
<keyword evidence="7 8" id="KW-0472">Membrane</keyword>
<evidence type="ECO:0000256" key="7">
    <source>
        <dbReference type="ARBA" id="ARBA00023136"/>
    </source>
</evidence>